<dbReference type="CDD" id="cd13225">
    <property type="entry name" value="PH-like_bacteria"/>
    <property type="match status" value="1"/>
</dbReference>
<dbReference type="AlphaFoldDB" id="E6MIF1"/>
<name>E6MIF1_9FIRM</name>
<dbReference type="EMBL" id="AEQN01000023">
    <property type="protein sequence ID" value="EFV01047.1"/>
    <property type="molecule type" value="Genomic_DNA"/>
</dbReference>
<keyword evidence="3" id="KW-1185">Reference proteome</keyword>
<comment type="caution">
    <text evidence="2">The sequence shown here is derived from an EMBL/GenBank/DDBJ whole genome shotgun (WGS) entry which is preliminary data.</text>
</comment>
<evidence type="ECO:0000313" key="2">
    <source>
        <dbReference type="EMBL" id="EFV01047.1"/>
    </source>
</evidence>
<feature type="domain" description="Bacterial Pleckstrin homology" evidence="1">
    <location>
        <begin position="7"/>
        <end position="120"/>
    </location>
</feature>
<evidence type="ECO:0000313" key="3">
    <source>
        <dbReference type="Proteomes" id="UP000004754"/>
    </source>
</evidence>
<dbReference type="RefSeq" id="WP_006599208.1">
    <property type="nucleotide sequence ID" value="NZ_GL622359.1"/>
</dbReference>
<organism evidence="2 3">
    <name type="scientific">Pseudoramibacter alactolyticus ATCC 23263</name>
    <dbReference type="NCBI Taxonomy" id="887929"/>
    <lineage>
        <taxon>Bacteria</taxon>
        <taxon>Bacillati</taxon>
        <taxon>Bacillota</taxon>
        <taxon>Clostridia</taxon>
        <taxon>Eubacteriales</taxon>
        <taxon>Eubacteriaceae</taxon>
        <taxon>Pseudoramibacter</taxon>
    </lineage>
</organism>
<evidence type="ECO:0000259" key="1">
    <source>
        <dbReference type="Pfam" id="PF08000"/>
    </source>
</evidence>
<dbReference type="Pfam" id="PF08000">
    <property type="entry name" value="bPH_1"/>
    <property type="match status" value="1"/>
</dbReference>
<proteinExistence type="predicted"/>
<protein>
    <recommendedName>
        <fullName evidence="1">Bacterial Pleckstrin homology domain-containing protein</fullName>
    </recommendedName>
</protein>
<reference evidence="2 3" key="1">
    <citation type="submission" date="2010-12" db="EMBL/GenBank/DDBJ databases">
        <authorList>
            <person name="Muzny D."/>
            <person name="Qin X."/>
            <person name="Deng J."/>
            <person name="Jiang H."/>
            <person name="Liu Y."/>
            <person name="Qu J."/>
            <person name="Song X.-Z."/>
            <person name="Zhang L."/>
            <person name="Thornton R."/>
            <person name="Coyle M."/>
            <person name="Francisco L."/>
            <person name="Jackson L."/>
            <person name="Javaid M."/>
            <person name="Korchina V."/>
            <person name="Kovar C."/>
            <person name="Mata R."/>
            <person name="Mathew T."/>
            <person name="Ngo R."/>
            <person name="Nguyen L."/>
            <person name="Nguyen N."/>
            <person name="Okwuonu G."/>
            <person name="Ongeri F."/>
            <person name="Pham C."/>
            <person name="Simmons D."/>
            <person name="Wilczek-Boney K."/>
            <person name="Hale W."/>
            <person name="Jakkamsetti A."/>
            <person name="Pham P."/>
            <person name="Ruth R."/>
            <person name="San Lucas F."/>
            <person name="Warren J."/>
            <person name="Zhang J."/>
            <person name="Zhao Z."/>
            <person name="Zhou C."/>
            <person name="Zhu D."/>
            <person name="Lee S."/>
            <person name="Bess C."/>
            <person name="Blankenburg K."/>
            <person name="Forbes L."/>
            <person name="Fu Q."/>
            <person name="Gubbala S."/>
            <person name="Hirani K."/>
            <person name="Jayaseelan J.C."/>
            <person name="Lara F."/>
            <person name="Munidasa M."/>
            <person name="Palculict T."/>
            <person name="Patil S."/>
            <person name="Pu L.-L."/>
            <person name="Saada N."/>
            <person name="Tang L."/>
            <person name="Weissenberger G."/>
            <person name="Zhu Y."/>
            <person name="Hemphill L."/>
            <person name="Shang Y."/>
            <person name="Youmans B."/>
            <person name="Ayvaz T."/>
            <person name="Ross M."/>
            <person name="Santibanez J."/>
            <person name="Aqrawi P."/>
            <person name="Gross S."/>
            <person name="Joshi V."/>
            <person name="Fowler G."/>
            <person name="Nazareth L."/>
            <person name="Reid J."/>
            <person name="Worley K."/>
            <person name="Petrosino J."/>
            <person name="Highlander S."/>
            <person name="Gibbs R."/>
        </authorList>
    </citation>
    <scope>NUCLEOTIDE SEQUENCE [LARGE SCALE GENOMIC DNA]</scope>
    <source>
        <strain evidence="2 3">ATCC 23263</strain>
    </source>
</reference>
<dbReference type="InterPro" id="IPR037063">
    <property type="entry name" value="PHb_sf"/>
</dbReference>
<dbReference type="InterPro" id="IPR012544">
    <property type="entry name" value="PHb"/>
</dbReference>
<dbReference type="HOGENOM" id="CLU_137895_0_0_9"/>
<dbReference type="SUPFAM" id="SSF50729">
    <property type="entry name" value="PH domain-like"/>
    <property type="match status" value="1"/>
</dbReference>
<gene>
    <name evidence="2" type="ORF">HMP0721_1786</name>
</gene>
<dbReference type="eggNOG" id="ENOG503172B">
    <property type="taxonomic scope" value="Bacteria"/>
</dbReference>
<dbReference type="Gene3D" id="2.30.29.50">
    <property type="entry name" value="Bacterial Pleckstrin homology domain"/>
    <property type="match status" value="1"/>
</dbReference>
<accession>E6MIF1</accession>
<dbReference type="STRING" id="887929.HMP0721_1786"/>
<dbReference type="Proteomes" id="UP000004754">
    <property type="component" value="Unassembled WGS sequence"/>
</dbReference>
<dbReference type="OrthoDB" id="9803613at2"/>
<sequence>MGQEIEMVMEWVFIREIDLPSDVYDLLIAGEKPVCAFKTLRDAAIFTDRRLIVRNVQGLTGKKKEIFSLPYRAIEIYSTENAGHLDLTAEVELWTKLGNFKISLKRGADVRRIDQIIAEAIL</sequence>